<dbReference type="Gene3D" id="3.40.50.1010">
    <property type="entry name" value="5'-nuclease"/>
    <property type="match status" value="1"/>
</dbReference>
<evidence type="ECO:0000256" key="1">
    <source>
        <dbReference type="ARBA" id="ARBA00007398"/>
    </source>
</evidence>
<sequence>MGIHGLTGFIDRNQHLLHQHQLHDCSVVLDGNNFYHFLYYACHVQCSFGGDYDVYRRKIISTFQSFKRCGITAYVVMDGAYTRDGRKLKTSLSRATARIRLVNMMAQNQRGQALPALAYETFMQTLTEIGVPHATCQFEADVEIAVLANKLKCPVISNDSDFFIFDLSHGFLPLDYLDFRPLHKEDSLESESYHYLHCHKYHVDDFIKSFDGLNRSVLPVFASLLGNDFISASAFESFYSRVKVPKVVSKKFSLPPKLEKVISVLHWLHIHDGSSDLSAIKEELISFIKPCRKRRIERMFLSSINGYVDVDNFNGFDLYNFFTGSQENESYIIPNEDFRRYNGAPFPHWFIEAVCHGEITPSTLNVAILHRVIIITQVEDLSAPASYLCSANLRNVLYAILLQDDPAQVLNFYDPLQVRSVSPSADLVENTKSLSNQSPEDLCYDDTLCEEPAQLLDCQDVEDTDDKELEIEEEVIVEETDIHSLGPAKIKEVCVEEYLRVKKHLQKCYINPEFAVGDSVIPSLTGLMSTSVAHRKMILTQALGVDNQFLDGFADSLQLFVSCLVFWARNANPQISVAHLECVLTGVIFIKVLCYLKEKRMKPGRKQKNEEAQVDEHNLDVDMVESQENTLDIDRVCRETSVDVMENMRLSLDKYYKRCPAFNNKNHFEPRVCHAFAQMQACILDAINLNKVLRFPFSKLLPAELVNGTLLYNLAIELRVRPSPELFLATKLGNNSSFLKLYQMLKTRLVTYIGLDYFDPVALGTRTKSKRQKSKKKNKAKEEADSKTEVSDEDSSFETVAGFDVNNKFSLLCMVD</sequence>
<gene>
    <name evidence="3" type="ORF">GSLYS_00000560001</name>
</gene>
<name>A0AAV2GZS6_LYMST</name>
<proteinExistence type="inferred from homology"/>
<accession>A0AAV2GZS6</accession>
<dbReference type="InterPro" id="IPR029060">
    <property type="entry name" value="PIN-like_dom_sf"/>
</dbReference>
<keyword evidence="4" id="KW-1185">Reference proteome</keyword>
<evidence type="ECO:0000313" key="3">
    <source>
        <dbReference type="EMBL" id="CAL1526383.1"/>
    </source>
</evidence>
<evidence type="ECO:0000313" key="4">
    <source>
        <dbReference type="Proteomes" id="UP001497497"/>
    </source>
</evidence>
<evidence type="ECO:0008006" key="5">
    <source>
        <dbReference type="Google" id="ProtNLM"/>
    </source>
</evidence>
<feature type="compositionally biased region" description="Basic and acidic residues" evidence="2">
    <location>
        <begin position="780"/>
        <end position="790"/>
    </location>
</feature>
<dbReference type="SUPFAM" id="SSF88723">
    <property type="entry name" value="PIN domain-like"/>
    <property type="match status" value="1"/>
</dbReference>
<comment type="similarity">
    <text evidence="1">Belongs to the asteroid family.</text>
</comment>
<reference evidence="3 4" key="1">
    <citation type="submission" date="2024-04" db="EMBL/GenBank/DDBJ databases">
        <authorList>
            <consortium name="Genoscope - CEA"/>
            <person name="William W."/>
        </authorList>
    </citation>
    <scope>NUCLEOTIDE SEQUENCE [LARGE SCALE GENOMIC DNA]</scope>
</reference>
<dbReference type="PANTHER" id="PTHR15665:SF1">
    <property type="entry name" value="PROTEIN ASTEROID HOMOLOG 1"/>
    <property type="match status" value="1"/>
</dbReference>
<protein>
    <recommendedName>
        <fullName evidence="5">Asteroid domain-containing protein</fullName>
    </recommendedName>
</protein>
<dbReference type="EMBL" id="CAXITT010000005">
    <property type="protein sequence ID" value="CAL1526383.1"/>
    <property type="molecule type" value="Genomic_DNA"/>
</dbReference>
<evidence type="ECO:0000256" key="2">
    <source>
        <dbReference type="SAM" id="MobiDB-lite"/>
    </source>
</evidence>
<dbReference type="InterPro" id="IPR026832">
    <property type="entry name" value="Asteroid"/>
</dbReference>
<dbReference type="PANTHER" id="PTHR15665">
    <property type="entry name" value="ASTEROID PROTEIN"/>
    <property type="match status" value="1"/>
</dbReference>
<feature type="compositionally biased region" description="Basic residues" evidence="2">
    <location>
        <begin position="768"/>
        <end position="779"/>
    </location>
</feature>
<feature type="region of interest" description="Disordered" evidence="2">
    <location>
        <begin position="768"/>
        <end position="797"/>
    </location>
</feature>
<comment type="caution">
    <text evidence="3">The sequence shown here is derived from an EMBL/GenBank/DDBJ whole genome shotgun (WGS) entry which is preliminary data.</text>
</comment>
<dbReference type="AlphaFoldDB" id="A0AAV2GZS6"/>
<organism evidence="3 4">
    <name type="scientific">Lymnaea stagnalis</name>
    <name type="common">Great pond snail</name>
    <name type="synonym">Helix stagnalis</name>
    <dbReference type="NCBI Taxonomy" id="6523"/>
    <lineage>
        <taxon>Eukaryota</taxon>
        <taxon>Metazoa</taxon>
        <taxon>Spiralia</taxon>
        <taxon>Lophotrochozoa</taxon>
        <taxon>Mollusca</taxon>
        <taxon>Gastropoda</taxon>
        <taxon>Heterobranchia</taxon>
        <taxon>Euthyneura</taxon>
        <taxon>Panpulmonata</taxon>
        <taxon>Hygrophila</taxon>
        <taxon>Lymnaeoidea</taxon>
        <taxon>Lymnaeidae</taxon>
        <taxon>Lymnaea</taxon>
    </lineage>
</organism>
<dbReference type="Proteomes" id="UP001497497">
    <property type="component" value="Unassembled WGS sequence"/>
</dbReference>